<organism evidence="6 7">
    <name type="scientific">Pseudoruegeria aquimaris</name>
    <dbReference type="NCBI Taxonomy" id="393663"/>
    <lineage>
        <taxon>Bacteria</taxon>
        <taxon>Pseudomonadati</taxon>
        <taxon>Pseudomonadota</taxon>
        <taxon>Alphaproteobacteria</taxon>
        <taxon>Rhodobacterales</taxon>
        <taxon>Roseobacteraceae</taxon>
        <taxon>Pseudoruegeria</taxon>
    </lineage>
</organism>
<dbReference type="Gene3D" id="3.40.190.290">
    <property type="match status" value="1"/>
</dbReference>
<dbReference type="PANTHER" id="PTHR30537:SF3">
    <property type="entry name" value="TRANSCRIPTIONAL REGULATORY PROTEIN"/>
    <property type="match status" value="1"/>
</dbReference>
<dbReference type="RefSeq" id="WP_085866737.1">
    <property type="nucleotide sequence ID" value="NZ_FWFQ01000001.1"/>
</dbReference>
<dbReference type="InterPro" id="IPR000847">
    <property type="entry name" value="LysR_HTH_N"/>
</dbReference>
<proteinExistence type="inferred from homology"/>
<keyword evidence="7" id="KW-1185">Reference proteome</keyword>
<dbReference type="AlphaFoldDB" id="A0A1Y5R888"/>
<dbReference type="InterPro" id="IPR005119">
    <property type="entry name" value="LysR_subst-bd"/>
</dbReference>
<dbReference type="InterPro" id="IPR036388">
    <property type="entry name" value="WH-like_DNA-bd_sf"/>
</dbReference>
<feature type="domain" description="HTH lysR-type" evidence="5">
    <location>
        <begin position="3"/>
        <end position="60"/>
    </location>
</feature>
<comment type="similarity">
    <text evidence="1">Belongs to the LysR transcriptional regulatory family.</text>
</comment>
<dbReference type="SUPFAM" id="SSF53850">
    <property type="entry name" value="Periplasmic binding protein-like II"/>
    <property type="match status" value="1"/>
</dbReference>
<gene>
    <name evidence="6" type="primary">ampR</name>
    <name evidence="6" type="ORF">PSA7680_00139</name>
</gene>
<dbReference type="Pfam" id="PF00126">
    <property type="entry name" value="HTH_1"/>
    <property type="match status" value="1"/>
</dbReference>
<accession>A0A1Y5R888</accession>
<dbReference type="InterPro" id="IPR058163">
    <property type="entry name" value="LysR-type_TF_proteobact-type"/>
</dbReference>
<dbReference type="GO" id="GO:0003700">
    <property type="term" value="F:DNA-binding transcription factor activity"/>
    <property type="evidence" value="ECO:0007669"/>
    <property type="project" value="InterPro"/>
</dbReference>
<evidence type="ECO:0000256" key="2">
    <source>
        <dbReference type="ARBA" id="ARBA00023015"/>
    </source>
</evidence>
<keyword evidence="4" id="KW-0804">Transcription</keyword>
<dbReference type="GO" id="GO:0043565">
    <property type="term" value="F:sequence-specific DNA binding"/>
    <property type="evidence" value="ECO:0007669"/>
    <property type="project" value="TreeGrafter"/>
</dbReference>
<dbReference type="GO" id="GO:0006351">
    <property type="term" value="P:DNA-templated transcription"/>
    <property type="evidence" value="ECO:0007669"/>
    <property type="project" value="TreeGrafter"/>
</dbReference>
<keyword evidence="2" id="KW-0805">Transcription regulation</keyword>
<dbReference type="Gene3D" id="1.10.10.10">
    <property type="entry name" value="Winged helix-like DNA-binding domain superfamily/Winged helix DNA-binding domain"/>
    <property type="match status" value="1"/>
</dbReference>
<evidence type="ECO:0000256" key="4">
    <source>
        <dbReference type="ARBA" id="ARBA00023163"/>
    </source>
</evidence>
<evidence type="ECO:0000313" key="6">
    <source>
        <dbReference type="EMBL" id="SLN11411.1"/>
    </source>
</evidence>
<dbReference type="Proteomes" id="UP000193409">
    <property type="component" value="Unassembled WGS sequence"/>
</dbReference>
<name>A0A1Y5R888_9RHOB</name>
<dbReference type="InterPro" id="IPR036390">
    <property type="entry name" value="WH_DNA-bd_sf"/>
</dbReference>
<evidence type="ECO:0000259" key="5">
    <source>
        <dbReference type="PROSITE" id="PS50931"/>
    </source>
</evidence>
<dbReference type="EMBL" id="FWFQ01000001">
    <property type="protein sequence ID" value="SLN11411.1"/>
    <property type="molecule type" value="Genomic_DNA"/>
</dbReference>
<evidence type="ECO:0000313" key="7">
    <source>
        <dbReference type="Proteomes" id="UP000193409"/>
    </source>
</evidence>
<evidence type="ECO:0000256" key="3">
    <source>
        <dbReference type="ARBA" id="ARBA00023125"/>
    </source>
</evidence>
<sequence length="302" mass="33273">MAHDWDDYRYFLALSRASSTVEAARALDVTHQTVSRRIAALESRLNMRLVDRDGLALRLTPRGRELAERVAEMETLSHSIAQMARHANEKVEGRVRITTADGPLKIMVMPVLEKLLDAFPDITLDVIADSELVDVGSGFVDFAIRYTANPDEDLIGQKIAPVAIMPIGAPELIERFDAGARGEGKQLPKVPVVTFLSNGDGLPEWARGRVHTDSPVHRVSNIDGVMTFVQAGRAVGMMPWFVATQMEGVQRSRAVATAFPIDLWLLTNAEVRRSEKLRTIRQVLFRELSALAPVVSGEAKAA</sequence>
<dbReference type="OrthoDB" id="9796526at2"/>
<evidence type="ECO:0000256" key="1">
    <source>
        <dbReference type="ARBA" id="ARBA00009437"/>
    </source>
</evidence>
<dbReference type="PROSITE" id="PS50931">
    <property type="entry name" value="HTH_LYSR"/>
    <property type="match status" value="1"/>
</dbReference>
<dbReference type="PANTHER" id="PTHR30537">
    <property type="entry name" value="HTH-TYPE TRANSCRIPTIONAL REGULATOR"/>
    <property type="match status" value="1"/>
</dbReference>
<dbReference type="SUPFAM" id="SSF46785">
    <property type="entry name" value="Winged helix' DNA-binding domain"/>
    <property type="match status" value="1"/>
</dbReference>
<dbReference type="Pfam" id="PF03466">
    <property type="entry name" value="LysR_substrate"/>
    <property type="match status" value="1"/>
</dbReference>
<protein>
    <submittedName>
        <fullName evidence="6">HTH-type transcriptional activator AmpR</fullName>
    </submittedName>
</protein>
<reference evidence="6 7" key="1">
    <citation type="submission" date="2017-03" db="EMBL/GenBank/DDBJ databases">
        <authorList>
            <person name="Afonso C.L."/>
            <person name="Miller P.J."/>
            <person name="Scott M.A."/>
            <person name="Spackman E."/>
            <person name="Goraichik I."/>
            <person name="Dimitrov K.M."/>
            <person name="Suarez D.L."/>
            <person name="Swayne D.E."/>
        </authorList>
    </citation>
    <scope>NUCLEOTIDE SEQUENCE [LARGE SCALE GENOMIC DNA]</scope>
    <source>
        <strain evidence="6 7">CECT 7680</strain>
    </source>
</reference>
<keyword evidence="3" id="KW-0238">DNA-binding</keyword>